<feature type="compositionally biased region" description="Basic and acidic residues" evidence="1">
    <location>
        <begin position="267"/>
        <end position="277"/>
    </location>
</feature>
<dbReference type="EMBL" id="JBBXMP010000107">
    <property type="protein sequence ID" value="KAL0062347.1"/>
    <property type="molecule type" value="Genomic_DNA"/>
</dbReference>
<sequence length="379" mass="42209">MSLARAAKQQKLGKQTKKRVPVDDEELQTPRAGPSNAPAPDDIPNLRRSGRSQMKPLRFEDFEISSVSAVIRRSRGDSVAPLSTLATPLRVPSPPRIPSPPPEPQHPSAGDEQPSAGPLPPPPPAAAEPPPIPVVVRVYHKTQPNELGIFRVYDSKEPSRYPEDPQLIASPNLLSDKPPDAASLIQKTMALSQNAQPGHQKEPPKPPPYAPLPNVSNFRLFDWAYEVTSITEASLDSLVHNVILQLDFDRIHFRNFSAKRELRKLDAPLPSEHRKSSDNPTKPSLFRPKKANPTPKPSKTPPFAFDDSIWRCGTISIPMPCVGHKYASESDAPQLVIDNVWYRKPMSIIRSLVQDDEFTKLHLRPYKEFWLCPGTSQPQ</sequence>
<organism evidence="2 3">
    <name type="scientific">Marasmius tenuissimus</name>
    <dbReference type="NCBI Taxonomy" id="585030"/>
    <lineage>
        <taxon>Eukaryota</taxon>
        <taxon>Fungi</taxon>
        <taxon>Dikarya</taxon>
        <taxon>Basidiomycota</taxon>
        <taxon>Agaricomycotina</taxon>
        <taxon>Agaricomycetes</taxon>
        <taxon>Agaricomycetidae</taxon>
        <taxon>Agaricales</taxon>
        <taxon>Marasmiineae</taxon>
        <taxon>Marasmiaceae</taxon>
        <taxon>Marasmius</taxon>
    </lineage>
</organism>
<proteinExistence type="predicted"/>
<name>A0ABR2ZMF0_9AGAR</name>
<evidence type="ECO:0000256" key="1">
    <source>
        <dbReference type="SAM" id="MobiDB-lite"/>
    </source>
</evidence>
<accession>A0ABR2ZMF0</accession>
<evidence type="ECO:0000313" key="3">
    <source>
        <dbReference type="Proteomes" id="UP001437256"/>
    </source>
</evidence>
<feature type="region of interest" description="Disordered" evidence="1">
    <location>
        <begin position="1"/>
        <end position="131"/>
    </location>
</feature>
<reference evidence="2 3" key="1">
    <citation type="submission" date="2024-05" db="EMBL/GenBank/DDBJ databases">
        <title>A draft genome resource for the thread blight pathogen Marasmius tenuissimus strain MS-2.</title>
        <authorList>
            <person name="Yulfo-Soto G.E."/>
            <person name="Baruah I.K."/>
            <person name="Amoako-Attah I."/>
            <person name="Bukari Y."/>
            <person name="Meinhardt L.W."/>
            <person name="Bailey B.A."/>
            <person name="Cohen S.P."/>
        </authorList>
    </citation>
    <scope>NUCLEOTIDE SEQUENCE [LARGE SCALE GENOMIC DNA]</scope>
    <source>
        <strain evidence="2 3">MS-2</strain>
    </source>
</reference>
<feature type="compositionally biased region" description="Pro residues" evidence="1">
    <location>
        <begin position="117"/>
        <end position="131"/>
    </location>
</feature>
<feature type="compositionally biased region" description="Pro residues" evidence="1">
    <location>
        <begin position="91"/>
        <end position="105"/>
    </location>
</feature>
<feature type="region of interest" description="Disordered" evidence="1">
    <location>
        <begin position="267"/>
        <end position="302"/>
    </location>
</feature>
<keyword evidence="3" id="KW-1185">Reference proteome</keyword>
<comment type="caution">
    <text evidence="2">The sequence shown here is derived from an EMBL/GenBank/DDBJ whole genome shotgun (WGS) entry which is preliminary data.</text>
</comment>
<gene>
    <name evidence="2" type="ORF">AAF712_010758</name>
</gene>
<evidence type="ECO:0000313" key="2">
    <source>
        <dbReference type="EMBL" id="KAL0062347.1"/>
    </source>
</evidence>
<feature type="region of interest" description="Disordered" evidence="1">
    <location>
        <begin position="192"/>
        <end position="211"/>
    </location>
</feature>
<protein>
    <submittedName>
        <fullName evidence="2">Uncharacterized protein</fullName>
    </submittedName>
</protein>
<dbReference type="Proteomes" id="UP001437256">
    <property type="component" value="Unassembled WGS sequence"/>
</dbReference>